<keyword evidence="2" id="KW-0805">Transcription regulation</keyword>
<sequence>MKLLFNLPPSGSEVERLNRGDEKSFETIYWTHHQKIYSNILKIVHIPQYAEEILQDVFISLWENRARLDKNSPVANWLFTVSFNKSMDFLRKKVREHLDFVDDFEGINVLGDDPKEQSDILEEQSRILEEAIAHLSPRKKEVFTLYRLDGQSKEQVAAKLNITKGSVSEYLKQANKSIKQYVEKNYACHYGSSISVLLYAKLYLEMVN</sequence>
<reference evidence="8" key="1">
    <citation type="journal article" date="2019" name="Int. J. Syst. Evol. Microbiol.">
        <title>The Global Catalogue of Microorganisms (GCM) 10K type strain sequencing project: providing services to taxonomists for standard genome sequencing and annotation.</title>
        <authorList>
            <consortium name="The Broad Institute Genomics Platform"/>
            <consortium name="The Broad Institute Genome Sequencing Center for Infectious Disease"/>
            <person name="Wu L."/>
            <person name="Ma J."/>
        </authorList>
    </citation>
    <scope>NUCLEOTIDE SEQUENCE [LARGE SCALE GENOMIC DNA]</scope>
    <source>
        <strain evidence="8">KCTC 42248</strain>
    </source>
</reference>
<evidence type="ECO:0000259" key="6">
    <source>
        <dbReference type="Pfam" id="PF08281"/>
    </source>
</evidence>
<keyword evidence="4" id="KW-0804">Transcription</keyword>
<keyword evidence="3" id="KW-0731">Sigma factor</keyword>
<dbReference type="CDD" id="cd06171">
    <property type="entry name" value="Sigma70_r4"/>
    <property type="match status" value="1"/>
</dbReference>
<dbReference type="SUPFAM" id="SSF88946">
    <property type="entry name" value="Sigma2 domain of RNA polymerase sigma factors"/>
    <property type="match status" value="1"/>
</dbReference>
<dbReference type="Proteomes" id="UP001597393">
    <property type="component" value="Unassembled WGS sequence"/>
</dbReference>
<dbReference type="InterPro" id="IPR039425">
    <property type="entry name" value="RNA_pol_sigma-70-like"/>
</dbReference>
<accession>A0ABW5NKD7</accession>
<evidence type="ECO:0000259" key="5">
    <source>
        <dbReference type="Pfam" id="PF04542"/>
    </source>
</evidence>
<dbReference type="PANTHER" id="PTHR43133:SF46">
    <property type="entry name" value="RNA POLYMERASE SIGMA-70 FACTOR ECF SUBFAMILY"/>
    <property type="match status" value="1"/>
</dbReference>
<dbReference type="InterPro" id="IPR013249">
    <property type="entry name" value="RNA_pol_sigma70_r4_t2"/>
</dbReference>
<evidence type="ECO:0000256" key="3">
    <source>
        <dbReference type="ARBA" id="ARBA00023082"/>
    </source>
</evidence>
<feature type="domain" description="RNA polymerase sigma factor 70 region 4 type 2" evidence="6">
    <location>
        <begin position="126"/>
        <end position="174"/>
    </location>
</feature>
<dbReference type="InterPro" id="IPR007627">
    <property type="entry name" value="RNA_pol_sigma70_r2"/>
</dbReference>
<dbReference type="InterPro" id="IPR013325">
    <property type="entry name" value="RNA_pol_sigma_r2"/>
</dbReference>
<protein>
    <submittedName>
        <fullName evidence="7">RNA polymerase sigma factor</fullName>
    </submittedName>
</protein>
<evidence type="ECO:0000256" key="2">
    <source>
        <dbReference type="ARBA" id="ARBA00023015"/>
    </source>
</evidence>
<dbReference type="InterPro" id="IPR014284">
    <property type="entry name" value="RNA_pol_sigma-70_dom"/>
</dbReference>
<evidence type="ECO:0000256" key="4">
    <source>
        <dbReference type="ARBA" id="ARBA00023163"/>
    </source>
</evidence>
<gene>
    <name evidence="7" type="ORF">ACFSQ3_11510</name>
</gene>
<feature type="domain" description="RNA polymerase sigma-70 region 2" evidence="5">
    <location>
        <begin position="31"/>
        <end position="95"/>
    </location>
</feature>
<dbReference type="PANTHER" id="PTHR43133">
    <property type="entry name" value="RNA POLYMERASE ECF-TYPE SIGMA FACTO"/>
    <property type="match status" value="1"/>
</dbReference>
<dbReference type="NCBIfam" id="TIGR02937">
    <property type="entry name" value="sigma70-ECF"/>
    <property type="match status" value="1"/>
</dbReference>
<evidence type="ECO:0000313" key="7">
    <source>
        <dbReference type="EMBL" id="MFD2599581.1"/>
    </source>
</evidence>
<evidence type="ECO:0000256" key="1">
    <source>
        <dbReference type="ARBA" id="ARBA00010641"/>
    </source>
</evidence>
<dbReference type="Gene3D" id="1.10.1740.10">
    <property type="match status" value="1"/>
</dbReference>
<evidence type="ECO:0000313" key="8">
    <source>
        <dbReference type="Proteomes" id="UP001597393"/>
    </source>
</evidence>
<comment type="caution">
    <text evidence="7">The sequence shown here is derived from an EMBL/GenBank/DDBJ whole genome shotgun (WGS) entry which is preliminary data.</text>
</comment>
<dbReference type="SUPFAM" id="SSF88659">
    <property type="entry name" value="Sigma3 and sigma4 domains of RNA polymerase sigma factors"/>
    <property type="match status" value="1"/>
</dbReference>
<dbReference type="Pfam" id="PF08281">
    <property type="entry name" value="Sigma70_r4_2"/>
    <property type="match status" value="1"/>
</dbReference>
<keyword evidence="8" id="KW-1185">Reference proteome</keyword>
<comment type="similarity">
    <text evidence="1">Belongs to the sigma-70 factor family. ECF subfamily.</text>
</comment>
<dbReference type="Pfam" id="PF04542">
    <property type="entry name" value="Sigma70_r2"/>
    <property type="match status" value="1"/>
</dbReference>
<dbReference type="RefSeq" id="WP_380869707.1">
    <property type="nucleotide sequence ID" value="NZ_JBHUMA010000006.1"/>
</dbReference>
<dbReference type="Gene3D" id="1.10.10.10">
    <property type="entry name" value="Winged helix-like DNA-binding domain superfamily/Winged helix DNA-binding domain"/>
    <property type="match status" value="1"/>
</dbReference>
<proteinExistence type="inferred from homology"/>
<dbReference type="InterPro" id="IPR036388">
    <property type="entry name" value="WH-like_DNA-bd_sf"/>
</dbReference>
<dbReference type="InterPro" id="IPR013324">
    <property type="entry name" value="RNA_pol_sigma_r3/r4-like"/>
</dbReference>
<name>A0ABW5NKD7_9SPHI</name>
<dbReference type="EMBL" id="JBHUMA010000006">
    <property type="protein sequence ID" value="MFD2599581.1"/>
    <property type="molecule type" value="Genomic_DNA"/>
</dbReference>
<organism evidence="7 8">
    <name type="scientific">Sphingobacterium corticis</name>
    <dbReference type="NCBI Taxonomy" id="1812823"/>
    <lineage>
        <taxon>Bacteria</taxon>
        <taxon>Pseudomonadati</taxon>
        <taxon>Bacteroidota</taxon>
        <taxon>Sphingobacteriia</taxon>
        <taxon>Sphingobacteriales</taxon>
        <taxon>Sphingobacteriaceae</taxon>
        <taxon>Sphingobacterium</taxon>
    </lineage>
</organism>